<comment type="caution">
    <text evidence="4">The sequence shown here is derived from an EMBL/GenBank/DDBJ whole genome shotgun (WGS) entry which is preliminary data.</text>
</comment>
<evidence type="ECO:0000313" key="4">
    <source>
        <dbReference type="EMBL" id="KAH7637657.1"/>
    </source>
</evidence>
<sequence>MDKLSTEQSRNSLNHDSDNNNDGDVDVGGSNVHSKLTNNSIDNRHHHHQDNSLDNLNNNNNNDSSHKIMDNVTKIKDSNSKLDACSPDSNLSAFLMKAMTSIVSQSSSSSSTSPSNNNNNSLHHMIAKLLRQFNINSQGINLSNTEEILNLLRKLQQKSATTLKNSSRSPQNVKLMNKQQHQLYNNNNSSRHNLLNSSDGIRQDLDQLSKKIINQQSAESPPPPPTPQQTTDSKSVNNCSQNNQSSSLTSAISSITSSNIAQNKCSLPDLSRFFKLYNVDLINHVSGWCSEQLEKQANSLFEQANHIGNHSCTRILTELKNARSLVRLTEIQKTLQKQRILFASQQIKTVEEWKSKQFANYS</sequence>
<feature type="compositionally biased region" description="Low complexity" evidence="3">
    <location>
        <begin position="52"/>
        <end position="63"/>
    </location>
</feature>
<feature type="compositionally biased region" description="Low complexity" evidence="3">
    <location>
        <begin position="228"/>
        <end position="245"/>
    </location>
</feature>
<dbReference type="AlphaFoldDB" id="A0A9D4SCZ7"/>
<dbReference type="GO" id="GO:0000993">
    <property type="term" value="F:RNA polymerase II complex binding"/>
    <property type="evidence" value="ECO:0007669"/>
    <property type="project" value="TreeGrafter"/>
</dbReference>
<organism evidence="4">
    <name type="scientific">Dermatophagoides farinae</name>
    <name type="common">American house dust mite</name>
    <dbReference type="NCBI Taxonomy" id="6954"/>
    <lineage>
        <taxon>Eukaryota</taxon>
        <taxon>Metazoa</taxon>
        <taxon>Ecdysozoa</taxon>
        <taxon>Arthropoda</taxon>
        <taxon>Chelicerata</taxon>
        <taxon>Arachnida</taxon>
        <taxon>Acari</taxon>
        <taxon>Acariformes</taxon>
        <taxon>Sarcoptiformes</taxon>
        <taxon>Astigmata</taxon>
        <taxon>Psoroptidia</taxon>
        <taxon>Analgoidea</taxon>
        <taxon>Pyroglyphidae</taxon>
        <taxon>Dermatophagoidinae</taxon>
        <taxon>Dermatophagoides</taxon>
    </lineage>
</organism>
<dbReference type="EMBL" id="SDOV01000008">
    <property type="protein sequence ID" value="KAH7637657.1"/>
    <property type="molecule type" value="Genomic_DNA"/>
</dbReference>
<keyword evidence="2" id="KW-0539">Nucleus</keyword>
<feature type="region of interest" description="Disordered" evidence="3">
    <location>
        <begin position="215"/>
        <end position="245"/>
    </location>
</feature>
<evidence type="ECO:0000256" key="2">
    <source>
        <dbReference type="ARBA" id="ARBA00023242"/>
    </source>
</evidence>
<evidence type="ECO:0000256" key="3">
    <source>
        <dbReference type="SAM" id="MobiDB-lite"/>
    </source>
</evidence>
<gene>
    <name evidence="4" type="ORF">HUG17_8761</name>
</gene>
<dbReference type="InterPro" id="IPR038867">
    <property type="entry name" value="WAC"/>
</dbReference>
<dbReference type="PANTHER" id="PTHR15911">
    <property type="entry name" value="WW DOMAIN-CONTAINING ADAPTER PROTEIN WITH COILED-COIL"/>
    <property type="match status" value="1"/>
</dbReference>
<reference evidence="4" key="2">
    <citation type="journal article" date="2021" name="World Allergy Organ. J.">
        <title>Chromosome-level assembly of Dermatophagoides farinae genome and transcriptome reveals two novel allergens Der f 37 and Der f 39.</title>
        <authorList>
            <person name="Chen J."/>
            <person name="Cai Z."/>
            <person name="Fan D."/>
            <person name="Hu J."/>
            <person name="Hou Y."/>
            <person name="He Y."/>
            <person name="Zhang Z."/>
            <person name="Zhao Z."/>
            <person name="Gao P."/>
            <person name="Hu W."/>
            <person name="Sun J."/>
            <person name="Li J."/>
            <person name="Ji K."/>
        </authorList>
    </citation>
    <scope>NUCLEOTIDE SEQUENCE</scope>
    <source>
        <strain evidence="4">JKM2019</strain>
    </source>
</reference>
<evidence type="ECO:0000256" key="1">
    <source>
        <dbReference type="ARBA" id="ARBA00004123"/>
    </source>
</evidence>
<comment type="subcellular location">
    <subcellularLocation>
        <location evidence="1">Nucleus</location>
    </subcellularLocation>
</comment>
<dbReference type="GO" id="GO:1904263">
    <property type="term" value="P:positive regulation of TORC1 signaling"/>
    <property type="evidence" value="ECO:0007669"/>
    <property type="project" value="TreeGrafter"/>
</dbReference>
<name>A0A9D4SCZ7_DERFA</name>
<accession>A0A9D4SCZ7</accession>
<feature type="region of interest" description="Disordered" evidence="3">
    <location>
        <begin position="1"/>
        <end position="67"/>
    </location>
</feature>
<dbReference type="Proteomes" id="UP000828236">
    <property type="component" value="Unassembled WGS sequence"/>
</dbReference>
<reference evidence="4" key="1">
    <citation type="submission" date="2020-06" db="EMBL/GenBank/DDBJ databases">
        <authorList>
            <person name="Ji K."/>
            <person name="Li J."/>
        </authorList>
    </citation>
    <scope>NUCLEOTIDE SEQUENCE</scope>
    <source>
        <strain evidence="4">JKM2019</strain>
        <tissue evidence="4">Whole body</tissue>
    </source>
</reference>
<dbReference type="GO" id="GO:0003682">
    <property type="term" value="F:chromatin binding"/>
    <property type="evidence" value="ECO:0007669"/>
    <property type="project" value="TreeGrafter"/>
</dbReference>
<dbReference type="GO" id="GO:0010506">
    <property type="term" value="P:regulation of autophagy"/>
    <property type="evidence" value="ECO:0007669"/>
    <property type="project" value="TreeGrafter"/>
</dbReference>
<protein>
    <submittedName>
        <fullName evidence="4">Uncharacterized protein</fullName>
    </submittedName>
</protein>
<dbReference type="PANTHER" id="PTHR15911:SF6">
    <property type="entry name" value="WW DOMAIN-CONTAINING ADAPTER PROTEIN WITH COILED-COIL"/>
    <property type="match status" value="1"/>
</dbReference>
<feature type="compositionally biased region" description="Polar residues" evidence="3">
    <location>
        <begin position="1"/>
        <end position="12"/>
    </location>
</feature>
<dbReference type="GO" id="GO:0005634">
    <property type="term" value="C:nucleus"/>
    <property type="evidence" value="ECO:0007669"/>
    <property type="project" value="UniProtKB-SubCell"/>
</dbReference>
<proteinExistence type="predicted"/>